<evidence type="ECO:0000256" key="1">
    <source>
        <dbReference type="SAM" id="Phobius"/>
    </source>
</evidence>
<feature type="transmembrane region" description="Helical" evidence="1">
    <location>
        <begin position="7"/>
        <end position="24"/>
    </location>
</feature>
<accession>X1I3G5</accession>
<comment type="caution">
    <text evidence="2">The sequence shown here is derived from an EMBL/GenBank/DDBJ whole genome shotgun (WGS) entry which is preliminary data.</text>
</comment>
<keyword evidence="1" id="KW-0472">Membrane</keyword>
<gene>
    <name evidence="2" type="ORF">S03H2_37907</name>
</gene>
<sequence>MEEQESVMYIVLLAVTMLIMPGALGKESPLYELSVLIILGAVVFLAVAMVLIAVKNIPFLVPYIPLGLADNIIKLLAWIGIFLVGILIIVINLLDFIAG</sequence>
<reference evidence="2" key="1">
    <citation type="journal article" date="2014" name="Front. Microbiol.">
        <title>High frequency of phylogenetically diverse reductive dehalogenase-homologous genes in deep subseafloor sedimentary metagenomes.</title>
        <authorList>
            <person name="Kawai M."/>
            <person name="Futagami T."/>
            <person name="Toyoda A."/>
            <person name="Takaki Y."/>
            <person name="Nishi S."/>
            <person name="Hori S."/>
            <person name="Arai W."/>
            <person name="Tsubouchi T."/>
            <person name="Morono Y."/>
            <person name="Uchiyama I."/>
            <person name="Ito T."/>
            <person name="Fujiyama A."/>
            <person name="Inagaki F."/>
            <person name="Takami H."/>
        </authorList>
    </citation>
    <scope>NUCLEOTIDE SEQUENCE</scope>
    <source>
        <strain evidence="2">Expedition CK06-06</strain>
    </source>
</reference>
<evidence type="ECO:0000313" key="2">
    <source>
        <dbReference type="EMBL" id="GAH52088.1"/>
    </source>
</evidence>
<protein>
    <submittedName>
        <fullName evidence="2">Uncharacterized protein</fullName>
    </submittedName>
</protein>
<dbReference type="EMBL" id="BARU01023348">
    <property type="protein sequence ID" value="GAH52088.1"/>
    <property type="molecule type" value="Genomic_DNA"/>
</dbReference>
<dbReference type="AlphaFoldDB" id="X1I3G5"/>
<feature type="transmembrane region" description="Helical" evidence="1">
    <location>
        <begin position="75"/>
        <end position="98"/>
    </location>
</feature>
<keyword evidence="1" id="KW-0812">Transmembrane</keyword>
<feature type="transmembrane region" description="Helical" evidence="1">
    <location>
        <begin position="30"/>
        <end position="54"/>
    </location>
</feature>
<name>X1I3G5_9ZZZZ</name>
<keyword evidence="1" id="KW-1133">Transmembrane helix</keyword>
<organism evidence="2">
    <name type="scientific">marine sediment metagenome</name>
    <dbReference type="NCBI Taxonomy" id="412755"/>
    <lineage>
        <taxon>unclassified sequences</taxon>
        <taxon>metagenomes</taxon>
        <taxon>ecological metagenomes</taxon>
    </lineage>
</organism>
<proteinExistence type="predicted"/>